<evidence type="ECO:0000313" key="2">
    <source>
        <dbReference type="EMBL" id="MBN8227014.1"/>
    </source>
</evidence>
<dbReference type="Pfam" id="PF04151">
    <property type="entry name" value="PPC"/>
    <property type="match status" value="1"/>
</dbReference>
<dbReference type="InterPro" id="IPR007280">
    <property type="entry name" value="Peptidase_C_arc/bac"/>
</dbReference>
<evidence type="ECO:0000313" key="3">
    <source>
        <dbReference type="Proteomes" id="UP000664052"/>
    </source>
</evidence>
<dbReference type="Proteomes" id="UP000664052">
    <property type="component" value="Unassembled WGS sequence"/>
</dbReference>
<protein>
    <submittedName>
        <fullName evidence="2">PPC domain-containing protein</fullName>
    </submittedName>
</protein>
<dbReference type="Gene3D" id="2.60.120.380">
    <property type="match status" value="1"/>
</dbReference>
<feature type="domain" description="Peptidase C-terminal archaeal/bacterial" evidence="1">
    <location>
        <begin position="11"/>
        <end position="83"/>
    </location>
</feature>
<gene>
    <name evidence="2" type="ORF">JYK02_05760</name>
</gene>
<accession>A0ABS3D5R6</accession>
<organism evidence="2 3">
    <name type="scientific">Corallococcus macrosporus</name>
    <dbReference type="NCBI Taxonomy" id="35"/>
    <lineage>
        <taxon>Bacteria</taxon>
        <taxon>Pseudomonadati</taxon>
        <taxon>Myxococcota</taxon>
        <taxon>Myxococcia</taxon>
        <taxon>Myxococcales</taxon>
        <taxon>Cystobacterineae</taxon>
        <taxon>Myxococcaceae</taxon>
        <taxon>Corallococcus</taxon>
    </lineage>
</organism>
<dbReference type="EMBL" id="JAFIMU010000004">
    <property type="protein sequence ID" value="MBN8227014.1"/>
    <property type="molecule type" value="Genomic_DNA"/>
</dbReference>
<sequence>MTTSINQLSRKVYEVDVPAGKKRLQVTATQSFNQSGQFKLYVRQGSAPEVPNAVDCTTDSTTLPAVCALVDPVAGKAYVMVEGVSNTASLNLRVDVLTK</sequence>
<keyword evidence="3" id="KW-1185">Reference proteome</keyword>
<comment type="caution">
    <text evidence="2">The sequence shown here is derived from an EMBL/GenBank/DDBJ whole genome shotgun (WGS) entry which is preliminary data.</text>
</comment>
<reference evidence="2 3" key="1">
    <citation type="submission" date="2021-02" db="EMBL/GenBank/DDBJ databases">
        <title>De Novo genome assembly of isolated myxobacteria.</title>
        <authorList>
            <person name="Stevens D.C."/>
        </authorList>
    </citation>
    <scope>NUCLEOTIDE SEQUENCE [LARGE SCALE GENOMIC DNA]</scope>
    <source>
        <strain evidence="2 3">ATCC 29039</strain>
    </source>
</reference>
<evidence type="ECO:0000259" key="1">
    <source>
        <dbReference type="Pfam" id="PF04151"/>
    </source>
</evidence>
<name>A0ABS3D5R6_9BACT</name>
<proteinExistence type="predicted"/>